<dbReference type="Proteomes" id="UP000198518">
    <property type="component" value="Unassembled WGS sequence"/>
</dbReference>
<evidence type="ECO:0000313" key="3">
    <source>
        <dbReference type="Proteomes" id="UP000198518"/>
    </source>
</evidence>
<protein>
    <recommendedName>
        <fullName evidence="4">DUF4405 domain-containing protein</fullName>
    </recommendedName>
</protein>
<dbReference type="STRING" id="355548.SAMN04487945_1750"/>
<reference evidence="2 3" key="1">
    <citation type="submission" date="2016-10" db="EMBL/GenBank/DDBJ databases">
        <authorList>
            <person name="de Groot N.N."/>
        </authorList>
    </citation>
    <scope>NUCLEOTIDE SEQUENCE [LARGE SCALE GENOMIC DNA]</scope>
    <source>
        <strain evidence="2 3">CGMCC 1.5337</strain>
    </source>
</reference>
<dbReference type="RefSeq" id="WP_089668927.1">
    <property type="nucleotide sequence ID" value="NZ_FOJA01000001.1"/>
</dbReference>
<dbReference type="OrthoDB" id="271007at2157"/>
<dbReference type="AlphaFoldDB" id="A0A1I0PK06"/>
<keyword evidence="1" id="KW-1133">Transmembrane helix</keyword>
<dbReference type="EMBL" id="FOJA01000001">
    <property type="protein sequence ID" value="SEW14692.1"/>
    <property type="molecule type" value="Genomic_DNA"/>
</dbReference>
<evidence type="ECO:0008006" key="4">
    <source>
        <dbReference type="Google" id="ProtNLM"/>
    </source>
</evidence>
<feature type="transmembrane region" description="Helical" evidence="1">
    <location>
        <begin position="46"/>
        <end position="67"/>
    </location>
</feature>
<sequence>MLRTRLLGVGLVAAGLLHLLGADRLLDLGETMYGVVLDVDFDPGRTAAWRVRGVGLLFVAAGAHLAYHGRVVPRDEAGRREDG</sequence>
<accession>A0A1I0PK06</accession>
<evidence type="ECO:0000256" key="1">
    <source>
        <dbReference type="SAM" id="Phobius"/>
    </source>
</evidence>
<name>A0A1I0PK06_9EURY</name>
<gene>
    <name evidence="2" type="ORF">SAMN04487945_1750</name>
</gene>
<evidence type="ECO:0000313" key="2">
    <source>
        <dbReference type="EMBL" id="SEW14692.1"/>
    </source>
</evidence>
<keyword evidence="3" id="KW-1185">Reference proteome</keyword>
<proteinExistence type="predicted"/>
<organism evidence="2 3">
    <name type="scientific">Halobacterium jilantaiense</name>
    <dbReference type="NCBI Taxonomy" id="355548"/>
    <lineage>
        <taxon>Archaea</taxon>
        <taxon>Methanobacteriati</taxon>
        <taxon>Methanobacteriota</taxon>
        <taxon>Stenosarchaea group</taxon>
        <taxon>Halobacteria</taxon>
        <taxon>Halobacteriales</taxon>
        <taxon>Halobacteriaceae</taxon>
        <taxon>Halobacterium</taxon>
    </lineage>
</organism>
<keyword evidence="1" id="KW-0812">Transmembrane</keyword>
<keyword evidence="1" id="KW-0472">Membrane</keyword>